<feature type="binding site" evidence="17">
    <location>
        <position position="7"/>
    </location>
    <ligand>
        <name>Zn(2+)</name>
        <dbReference type="ChEBI" id="CHEBI:29105"/>
    </ligand>
</feature>
<evidence type="ECO:0000256" key="1">
    <source>
        <dbReference type="ARBA" id="ARBA00004496"/>
    </source>
</evidence>
<dbReference type="STRING" id="84698.SAMN04488528_101115"/>
<keyword evidence="11 16" id="KW-0067">ATP-binding</keyword>
<comment type="similarity">
    <text evidence="17">Belongs to the AccD/PCCB family.</text>
</comment>
<dbReference type="PROSITE" id="PS50980">
    <property type="entry name" value="COA_CT_NTER"/>
    <property type="match status" value="1"/>
</dbReference>
<feature type="domain" description="CoA carboxyltransferase C-terminal" evidence="19">
    <location>
        <begin position="275"/>
        <end position="513"/>
    </location>
</feature>
<dbReference type="NCBIfam" id="NF041504">
    <property type="entry name" value="AccA_sub"/>
    <property type="match status" value="1"/>
</dbReference>
<feature type="zinc finger region" description="C4-type" evidence="17">
    <location>
        <begin position="7"/>
        <end position="29"/>
    </location>
</feature>
<comment type="subunit">
    <text evidence="5">Acetyl-CoA carboxylase is a heterotetramer composed of biotin carboxyl carrier protein (AccB), biotin carboxylase (AccC) and two subunits of ACCase subunit beta/alpha.</text>
</comment>
<dbReference type="GO" id="GO:0009317">
    <property type="term" value="C:acetyl-CoA carboxylase complex"/>
    <property type="evidence" value="ECO:0007669"/>
    <property type="project" value="InterPro"/>
</dbReference>
<evidence type="ECO:0000256" key="11">
    <source>
        <dbReference type="ARBA" id="ARBA00022840"/>
    </source>
</evidence>
<dbReference type="NCBIfam" id="TIGR00515">
    <property type="entry name" value="accD"/>
    <property type="match status" value="1"/>
</dbReference>
<feature type="binding site" evidence="17">
    <location>
        <position position="29"/>
    </location>
    <ligand>
        <name>Zn(2+)</name>
        <dbReference type="ChEBI" id="CHEBI:29105"/>
    </ligand>
</feature>
<comment type="subcellular location">
    <subcellularLocation>
        <location evidence="1 16">Cytoplasm</location>
    </subcellularLocation>
</comment>
<dbReference type="Pfam" id="PF03255">
    <property type="entry name" value="ACCA"/>
    <property type="match status" value="1"/>
</dbReference>
<proteinExistence type="inferred from homology"/>
<evidence type="ECO:0000256" key="9">
    <source>
        <dbReference type="ARBA" id="ARBA00022741"/>
    </source>
</evidence>
<dbReference type="GO" id="GO:0006633">
    <property type="term" value="P:fatty acid biosynthetic process"/>
    <property type="evidence" value="ECO:0007669"/>
    <property type="project" value="UniProtKB-KW"/>
</dbReference>
<keyword evidence="6 16" id="KW-0963">Cytoplasm</keyword>
<evidence type="ECO:0000259" key="19">
    <source>
        <dbReference type="PROSITE" id="PS50989"/>
    </source>
</evidence>
<dbReference type="GO" id="GO:0005524">
    <property type="term" value="F:ATP binding"/>
    <property type="evidence" value="ECO:0007669"/>
    <property type="project" value="UniProtKB-KW"/>
</dbReference>
<evidence type="ECO:0000256" key="7">
    <source>
        <dbReference type="ARBA" id="ARBA00022516"/>
    </source>
</evidence>
<comment type="subunit">
    <text evidence="16">Acetyl-CoA carboxylase is a heterohexamer composed of biotin carboxyl carrier protein (AccB), biotin carboxylase (AccC) and two subunits each of ACCase subunit alpha (AccA) and ACCase subunit beta (AccD).</text>
</comment>
<organism evidence="20 21">
    <name type="scientific">Clostridium frigidicarnis</name>
    <dbReference type="NCBI Taxonomy" id="84698"/>
    <lineage>
        <taxon>Bacteria</taxon>
        <taxon>Bacillati</taxon>
        <taxon>Bacillota</taxon>
        <taxon>Clostridia</taxon>
        <taxon>Eubacteriales</taxon>
        <taxon>Clostridiaceae</taxon>
        <taxon>Clostridium</taxon>
    </lineage>
</organism>
<evidence type="ECO:0000256" key="5">
    <source>
        <dbReference type="ARBA" id="ARBA00011664"/>
    </source>
</evidence>
<name>A0A1I0Y605_9CLOT</name>
<dbReference type="HAMAP" id="MF_01395">
    <property type="entry name" value="AcetylCoA_CT_beta"/>
    <property type="match status" value="1"/>
</dbReference>
<keyword evidence="10 16" id="KW-0276">Fatty acid metabolism</keyword>
<evidence type="ECO:0000256" key="8">
    <source>
        <dbReference type="ARBA" id="ARBA00022679"/>
    </source>
</evidence>
<dbReference type="InterPro" id="IPR001095">
    <property type="entry name" value="Acetyl_CoA_COase_a_su"/>
</dbReference>
<dbReference type="AlphaFoldDB" id="A0A1I0Y605"/>
<dbReference type="Proteomes" id="UP000198619">
    <property type="component" value="Unassembled WGS sequence"/>
</dbReference>
<dbReference type="Gene3D" id="3.90.226.10">
    <property type="entry name" value="2-enoyl-CoA Hydratase, Chain A, domain 1"/>
    <property type="match status" value="2"/>
</dbReference>
<comment type="similarity">
    <text evidence="16">Belongs to the AccA family.</text>
</comment>
<gene>
    <name evidence="17" type="primary">accD</name>
    <name evidence="16" type="synonym">accA</name>
    <name evidence="20" type="ORF">SAMN04488528_101115</name>
</gene>
<sequence>MVDGILCFNCKNHMYSNDMEENLNVCKICGQHFKLDINTRIKNIFDTESVKYFDTEMYCNNPLNFPTYSKKIDELRKELKSNSAVVTGYGTINANPVYFAIMDYRFLMGSMGIVEGEKITRVIERATENNEAIVIFTGSGGVRIQEGTIAVYQMSKVATAIKKHNDKGLLFISVITDPTFGGVTASIATLGDIIIAEPNANIGFAGRRVIEQTIRQQLSKEFQTSEFMINHGFIDCIIDRRDLRNSLAYILKFHKNDLNRVDLKYPKMQKYDQNLSYKSSHDKLTPWQKVKAARKLERIRLKDYINMLITGFIELKGDRKFKDDKAFICGIGYLKDLPITIVGTARGRNIKDNIDRNFGSAHPEGYRKALRLMKQAEKFNRPILCFIDTPGAACDVEAEERGQGEAIARCLMEISSIRVPIITIIHGEGGSGGALAISNGDYVYMLENATYSVISPEAGAAIIHRDSKKAEEIAAHLKLTASDILNFGIIDCILPEPTDKEESRNKFIKDMKETIYIKFLELMSYDKSDLINNRHFKIRSIGNIETNRNEGLQQIAAEKIKE</sequence>
<evidence type="ECO:0000256" key="12">
    <source>
        <dbReference type="ARBA" id="ARBA00023098"/>
    </source>
</evidence>
<dbReference type="GO" id="GO:0016743">
    <property type="term" value="F:carboxyl- or carbamoyltransferase activity"/>
    <property type="evidence" value="ECO:0007669"/>
    <property type="project" value="UniProtKB-UniRule"/>
</dbReference>
<dbReference type="RefSeq" id="WP_090040594.1">
    <property type="nucleotide sequence ID" value="NZ_FOKI01000011.1"/>
</dbReference>
<dbReference type="NCBIfam" id="TIGR00513">
    <property type="entry name" value="accA"/>
    <property type="match status" value="1"/>
</dbReference>
<feature type="binding site" evidence="17">
    <location>
        <position position="10"/>
    </location>
    <ligand>
        <name>Zn(2+)</name>
        <dbReference type="ChEBI" id="CHEBI:29105"/>
    </ligand>
</feature>
<protein>
    <recommendedName>
        <fullName evidence="16 17">Multifunctional fusion protein</fullName>
    </recommendedName>
    <domain>
        <recommendedName>
            <fullName evidence="16">Acetyl-coenzyme A carboxylase carboxyl transferase subunit alpha</fullName>
            <shortName evidence="16">ACCase subunit alpha</shortName>
            <shortName evidence="16">Acetyl-CoA carboxylase carboxyltransferase subunit alpha</shortName>
            <ecNumber evidence="16">2.1.3.15</ecNumber>
        </recommendedName>
    </domain>
    <domain>
        <recommendedName>
            <fullName evidence="17">Acetyl-coenzyme A carboxylase carboxyl transferase subunit beta</fullName>
            <shortName evidence="17">ACCase subunit beta</shortName>
            <shortName evidence="17">Acetyl-CoA carboxylase carboxyltransferase subunit beta</shortName>
        </recommendedName>
    </domain>
</protein>
<evidence type="ECO:0000256" key="6">
    <source>
        <dbReference type="ARBA" id="ARBA00022490"/>
    </source>
</evidence>
<dbReference type="InterPro" id="IPR029045">
    <property type="entry name" value="ClpP/crotonase-like_dom_sf"/>
</dbReference>
<evidence type="ECO:0000256" key="13">
    <source>
        <dbReference type="ARBA" id="ARBA00023160"/>
    </source>
</evidence>
<evidence type="ECO:0000313" key="20">
    <source>
        <dbReference type="EMBL" id="SFB07878.1"/>
    </source>
</evidence>
<comment type="similarity">
    <text evidence="3">In the C-terminal section; belongs to the AccA family.</text>
</comment>
<dbReference type="GO" id="GO:2001295">
    <property type="term" value="P:malonyl-CoA biosynthetic process"/>
    <property type="evidence" value="ECO:0007669"/>
    <property type="project" value="UniProtKB-UniRule"/>
</dbReference>
<evidence type="ECO:0000256" key="17">
    <source>
        <dbReference type="HAMAP-Rule" id="MF_01395"/>
    </source>
</evidence>
<dbReference type="GO" id="GO:0008270">
    <property type="term" value="F:zinc ion binding"/>
    <property type="evidence" value="ECO:0007669"/>
    <property type="project" value="UniProtKB-UniRule"/>
</dbReference>
<dbReference type="PRINTS" id="PR01069">
    <property type="entry name" value="ACCCTRFRASEA"/>
</dbReference>
<dbReference type="OrthoDB" id="9772975at2"/>
<dbReference type="EC" id="2.1.3.15" evidence="16"/>
<evidence type="ECO:0000313" key="21">
    <source>
        <dbReference type="Proteomes" id="UP000198619"/>
    </source>
</evidence>
<dbReference type="InterPro" id="IPR011762">
    <property type="entry name" value="COA_CT_N"/>
</dbReference>
<dbReference type="InterPro" id="IPR011763">
    <property type="entry name" value="COA_CT_C"/>
</dbReference>
<evidence type="ECO:0000256" key="14">
    <source>
        <dbReference type="ARBA" id="ARBA00025280"/>
    </source>
</evidence>
<keyword evidence="7 16" id="KW-0444">Lipid biosynthesis</keyword>
<keyword evidence="17" id="KW-0862">Zinc</keyword>
<dbReference type="EMBL" id="FOKI01000011">
    <property type="protein sequence ID" value="SFB07878.1"/>
    <property type="molecule type" value="Genomic_DNA"/>
</dbReference>
<dbReference type="PANTHER" id="PTHR42853">
    <property type="entry name" value="ACETYL-COENZYME A CARBOXYLASE CARBOXYL TRANSFERASE SUBUNIT ALPHA"/>
    <property type="match status" value="1"/>
</dbReference>
<comment type="similarity">
    <text evidence="4">In the N-terminal section; belongs to the AccD/PCCB family.</text>
</comment>
<keyword evidence="17" id="KW-0479">Metal-binding</keyword>
<reference evidence="20 21" key="1">
    <citation type="submission" date="2016-10" db="EMBL/GenBank/DDBJ databases">
        <authorList>
            <person name="de Groot N.N."/>
        </authorList>
    </citation>
    <scope>NUCLEOTIDE SEQUENCE [LARGE SCALE GENOMIC DNA]</scope>
    <source>
        <strain evidence="20 21">DSM 12271</strain>
    </source>
</reference>
<dbReference type="GO" id="GO:0003989">
    <property type="term" value="F:acetyl-CoA carboxylase activity"/>
    <property type="evidence" value="ECO:0007669"/>
    <property type="project" value="InterPro"/>
</dbReference>
<accession>A0A1I0Y605</accession>
<dbReference type="UniPathway" id="UPA00655">
    <property type="reaction ID" value="UER00711"/>
</dbReference>
<evidence type="ECO:0000256" key="16">
    <source>
        <dbReference type="HAMAP-Rule" id="MF_00823"/>
    </source>
</evidence>
<feature type="binding site" evidence="17">
    <location>
        <position position="26"/>
    </location>
    <ligand>
        <name>Zn(2+)</name>
        <dbReference type="ChEBI" id="CHEBI:29105"/>
    </ligand>
</feature>
<feature type="domain" description="CoA carboxyltransferase N-terminal" evidence="18">
    <location>
        <begin position="3"/>
        <end position="269"/>
    </location>
</feature>
<dbReference type="PANTHER" id="PTHR42853:SF3">
    <property type="entry name" value="ACETYL-COENZYME A CARBOXYLASE CARBOXYL TRANSFERASE SUBUNIT ALPHA, CHLOROPLASTIC"/>
    <property type="match status" value="1"/>
</dbReference>
<comment type="pathway">
    <text evidence="2 16">Lipid metabolism; malonyl-CoA biosynthesis; malonyl-CoA from acetyl-CoA: step 1/1.</text>
</comment>
<keyword evidence="21" id="KW-1185">Reference proteome</keyword>
<keyword evidence="8 16" id="KW-0808">Transferase</keyword>
<comment type="catalytic activity">
    <reaction evidence="15 16">
        <text>N(6)-carboxybiotinyl-L-lysyl-[protein] + acetyl-CoA = N(6)-biotinyl-L-lysyl-[protein] + malonyl-CoA</text>
        <dbReference type="Rhea" id="RHEA:54728"/>
        <dbReference type="Rhea" id="RHEA-COMP:10505"/>
        <dbReference type="Rhea" id="RHEA-COMP:10506"/>
        <dbReference type="ChEBI" id="CHEBI:57288"/>
        <dbReference type="ChEBI" id="CHEBI:57384"/>
        <dbReference type="ChEBI" id="CHEBI:83144"/>
        <dbReference type="ChEBI" id="CHEBI:83145"/>
        <dbReference type="EC" id="2.1.3.15"/>
    </reaction>
</comment>
<evidence type="ECO:0000256" key="10">
    <source>
        <dbReference type="ARBA" id="ARBA00022832"/>
    </source>
</evidence>
<keyword evidence="17" id="KW-0863">Zinc-finger</keyword>
<comment type="function">
    <text evidence="16">Component of the acetyl coenzyme A carboxylase (ACC) complex. First, biotin carboxylase catalyzes the carboxylation of biotin on its carrier protein (BCCP) and then the CO(2) group is transferred by the carboxyltransferase to acetyl-CoA to form malonyl-CoA.</text>
</comment>
<dbReference type="SUPFAM" id="SSF52096">
    <property type="entry name" value="ClpP/crotonase"/>
    <property type="match status" value="2"/>
</dbReference>
<keyword evidence="12 16" id="KW-0443">Lipid metabolism</keyword>
<dbReference type="InterPro" id="IPR000438">
    <property type="entry name" value="Acetyl_CoA_COase_Trfase_b_su"/>
</dbReference>
<comment type="cofactor">
    <cofactor evidence="17">
        <name>Zn(2+)</name>
        <dbReference type="ChEBI" id="CHEBI:29105"/>
    </cofactor>
    <text evidence="17">Binds 1 zinc ion per subunit.</text>
</comment>
<evidence type="ECO:0000256" key="15">
    <source>
        <dbReference type="ARBA" id="ARBA00049152"/>
    </source>
</evidence>
<keyword evidence="9 16" id="KW-0547">Nucleotide-binding</keyword>
<evidence type="ECO:0000256" key="2">
    <source>
        <dbReference type="ARBA" id="ARBA00004956"/>
    </source>
</evidence>
<keyword evidence="13 16" id="KW-0275">Fatty acid biosynthesis</keyword>
<evidence type="ECO:0000256" key="3">
    <source>
        <dbReference type="ARBA" id="ARBA00006276"/>
    </source>
</evidence>
<evidence type="ECO:0000259" key="18">
    <source>
        <dbReference type="PROSITE" id="PS50980"/>
    </source>
</evidence>
<evidence type="ECO:0000256" key="4">
    <source>
        <dbReference type="ARBA" id="ARBA00010284"/>
    </source>
</evidence>
<dbReference type="PROSITE" id="PS50989">
    <property type="entry name" value="COA_CT_CTER"/>
    <property type="match status" value="1"/>
</dbReference>
<dbReference type="HAMAP" id="MF_00823">
    <property type="entry name" value="AcetylCoA_CT_alpha"/>
    <property type="match status" value="1"/>
</dbReference>
<comment type="function">
    <text evidence="14 17">Component of the acetyl coenzyme A carboxylase (ACC) complex. Biotin carboxylase (BC) catalyzes the carboxylation of biotin on its carrier protein (BCCP) and then the CO(2) group is transferred by the transcarboxylase to acetyl-CoA to form malonyl-CoA.</text>
</comment>